<sequence length="266" mass="30000">MTKVTLVSCRIFEDELTALLKKEDDVGKNSGKPIKIILHRTDFIETFTAKLDSEGVSYELVDSGVSLPAGDDVIVLRLIEFSMEARPNENKAVVYATVKEAQPESDGILVLYGLCGNVLGNIEEDLSLPDCPVRILKDCDGDIVDDCICASLGSRQRYTQILKDAPRGEGTFFLTPMQAAYWREIAYASALTPDPNDDDMIRFVFEYSNYKRVGKINTGFQYEQKYDDIVSDFSSRFNMKIIEYDGQSIVYTCYEKFMKELNNLSS</sequence>
<feature type="domain" description="DUF1638" evidence="1">
    <location>
        <begin position="79"/>
        <end position="247"/>
    </location>
</feature>
<dbReference type="EMBL" id="JAWDKD010000021">
    <property type="protein sequence ID" value="MDV0447564.1"/>
    <property type="molecule type" value="Genomic_DNA"/>
</dbReference>
<protein>
    <recommendedName>
        <fullName evidence="1">DUF1638 domain-containing protein</fullName>
    </recommendedName>
</protein>
<dbReference type="Pfam" id="PF07796">
    <property type="entry name" value="DUF1638"/>
    <property type="match status" value="1"/>
</dbReference>
<evidence type="ECO:0000313" key="2">
    <source>
        <dbReference type="EMBL" id="MDV0447564.1"/>
    </source>
</evidence>
<organism evidence="2 3">
    <name type="scientific">Methanolapillus africanus</name>
    <dbReference type="NCBI Taxonomy" id="3028297"/>
    <lineage>
        <taxon>Archaea</taxon>
        <taxon>Methanobacteriati</taxon>
        <taxon>Methanobacteriota</taxon>
        <taxon>Stenosarchaea group</taxon>
        <taxon>Methanomicrobia</taxon>
        <taxon>Methanosarcinales</taxon>
        <taxon>Methanosarcinaceae</taxon>
        <taxon>Methanolapillus</taxon>
    </lineage>
</organism>
<dbReference type="Proteomes" id="UP001271789">
    <property type="component" value="Unassembled WGS sequence"/>
</dbReference>
<dbReference type="InterPro" id="IPR012437">
    <property type="entry name" value="DUF1638"/>
</dbReference>
<accession>A0AAE4SE97</accession>
<keyword evidence="3" id="KW-1185">Reference proteome</keyword>
<dbReference type="AlphaFoldDB" id="A0AAE4SE97"/>
<proteinExistence type="predicted"/>
<evidence type="ECO:0000313" key="3">
    <source>
        <dbReference type="Proteomes" id="UP001271789"/>
    </source>
</evidence>
<comment type="caution">
    <text evidence="2">The sequence shown here is derived from an EMBL/GenBank/DDBJ whole genome shotgun (WGS) entry which is preliminary data.</text>
</comment>
<reference evidence="2" key="1">
    <citation type="submission" date="2023-06" db="EMBL/GenBank/DDBJ databases">
        <title>Genome sequence of Methanosarcinaceae archaeon Ag5.</title>
        <authorList>
            <person name="Protasov E."/>
            <person name="Platt K."/>
            <person name="Poehlein A."/>
            <person name="Daniel R."/>
            <person name="Brune A."/>
        </authorList>
    </citation>
    <scope>NUCLEOTIDE SEQUENCE</scope>
    <source>
        <strain evidence="2">Ag5</strain>
    </source>
</reference>
<dbReference type="RefSeq" id="WP_338100006.1">
    <property type="nucleotide sequence ID" value="NZ_JAWDKD010000021.1"/>
</dbReference>
<evidence type="ECO:0000259" key="1">
    <source>
        <dbReference type="Pfam" id="PF07796"/>
    </source>
</evidence>
<gene>
    <name evidence="2" type="ORF">MsAg5_14680</name>
</gene>
<name>A0AAE4SE97_9EURY</name>